<keyword evidence="1" id="KW-1188">Viral release from host cell</keyword>
<name>D4P7D3_9CAUD</name>
<dbReference type="GeneID" id="18565599"/>
<keyword evidence="5" id="KW-1185">Reference proteome</keyword>
<keyword evidence="1" id="KW-0118">Viral capsid assembly</keyword>
<dbReference type="EMBL" id="GU580941">
    <property type="protein sequence ID" value="ADD80913.1"/>
    <property type="molecule type" value="Genomic_DNA"/>
</dbReference>
<gene>
    <name evidence="4" type="ORF">Pepy6gene022</name>
</gene>
<sequence>MASVSKKLMHAYNVFTSVDHHETTSSEFYGMSTYGGRPDRVRAPNVMAARSIISSIYTRLGIDIASVQLRHVRLDEQDRFLENIDSGLNNCLTVEANIDQGSRDFRQDIAMTLCSKGYLAIVPIETTLNPKISGSYDIQTMRVGEITAWYPRHVRVSLYNEAVGRRDEIVVEKRHVAVVTNPLYSIMNEPNSTLQRLVRKLSLLDSVDEASASGKLDMIIQLPYVVKSDARKKQAEQRRADLQEQLTGSKYGIAYTDGTEKITQLNRPVENNLMGQITYLTGELYAQLGLTAEVMNGTADEKTMLNYWNRTIEPMVASITEELHRTFLTKTARSQRQAVRYFRDPFKLVPIENIAEIADKFTRNEILTSNEIRQVVGFKPAGDPKADQLVNSNMPQAVTGVGVEAAAPSPTTSTDPNEEKTATLVNSGLDSLNSQLDGIFNDLGGE</sequence>
<evidence type="ECO:0000313" key="4">
    <source>
        <dbReference type="EMBL" id="ADD80913.1"/>
    </source>
</evidence>
<dbReference type="Proteomes" id="UP000002347">
    <property type="component" value="Segment"/>
</dbReference>
<evidence type="ECO:0000256" key="2">
    <source>
        <dbReference type="ARBA" id="ARBA00023009"/>
    </source>
</evidence>
<dbReference type="InterPro" id="IPR006944">
    <property type="entry name" value="Phage/GTA_portal"/>
</dbReference>
<dbReference type="OrthoDB" id="2431at10239"/>
<proteinExistence type="predicted"/>
<protein>
    <submittedName>
        <fullName evidence="4">Portal protein</fullName>
    </submittedName>
</protein>
<reference evidence="4 5" key="1">
    <citation type="journal article" date="2011" name="Appl. Environ. Microbiol.">
        <title>Genomic and functional analyses of Rhodococcus equi phages ReqiPepy6, ReqiPoco6, ReqiPine5, and ReqiDocB7.</title>
        <authorList>
            <person name="Summer E.J."/>
            <person name="Liu M."/>
            <person name="Gill J.J."/>
            <person name="Grant M."/>
            <person name="Chan-Cortes T.N."/>
            <person name="Ferguson L."/>
            <person name="Janes C."/>
            <person name="Lange K."/>
            <person name="Bertoli M."/>
            <person name="Moore C."/>
            <person name="Orchard R.C."/>
            <person name="Cohen N."/>
            <person name="Young R."/>
        </authorList>
    </citation>
    <scope>NUCLEOTIDE SEQUENCE [LARGE SCALE GENOMIC DNA]</scope>
</reference>
<keyword evidence="2" id="KW-1162">Viral penetration into host cytoplasm</keyword>
<evidence type="ECO:0000256" key="1">
    <source>
        <dbReference type="ARBA" id="ARBA00022950"/>
    </source>
</evidence>
<evidence type="ECO:0000313" key="5">
    <source>
        <dbReference type="Proteomes" id="UP000002347"/>
    </source>
</evidence>
<keyword evidence="2" id="KW-1160">Virus entry into host cell</keyword>
<dbReference type="RefSeq" id="YP_009017636.1">
    <property type="nucleotide sequence ID" value="NC_023735.1"/>
</dbReference>
<dbReference type="Pfam" id="PF04860">
    <property type="entry name" value="Phage_portal"/>
    <property type="match status" value="1"/>
</dbReference>
<keyword evidence="3" id="KW-0231">Viral genome packaging</keyword>
<organism evidence="4 5">
    <name type="scientific">Rhodococcus phage ReqiPepy6</name>
    <dbReference type="NCBI Taxonomy" id="691965"/>
    <lineage>
        <taxon>Viruses</taxon>
        <taxon>Duplodnaviria</taxon>
        <taxon>Heunggongvirae</taxon>
        <taxon>Uroviricota</taxon>
        <taxon>Caudoviricetes</taxon>
        <taxon>Pepyhexavirus</taxon>
        <taxon>Pepyhexavirus pepy6</taxon>
    </lineage>
</organism>
<dbReference type="KEGG" id="vg:18565599"/>
<accession>D4P7D3</accession>
<evidence type="ECO:0000256" key="3">
    <source>
        <dbReference type="ARBA" id="ARBA00023219"/>
    </source>
</evidence>
<keyword evidence="2" id="KW-1171">Viral genome ejection through host cell envelope</keyword>